<protein>
    <recommendedName>
        <fullName evidence="5">Oxygen sensor histidine kinase NreB</fullName>
        <ecNumber evidence="4">2.7.13.3</ecNumber>
    </recommendedName>
    <alternativeName>
        <fullName evidence="15">Nitrogen regulation protein B</fullName>
    </alternativeName>
</protein>
<evidence type="ECO:0000256" key="4">
    <source>
        <dbReference type="ARBA" id="ARBA00012438"/>
    </source>
</evidence>
<keyword evidence="10 18" id="KW-0418">Kinase</keyword>
<dbReference type="SMART" id="SM00387">
    <property type="entry name" value="HATPase_c"/>
    <property type="match status" value="1"/>
</dbReference>
<feature type="domain" description="Histidine kinase" evidence="17">
    <location>
        <begin position="466"/>
        <end position="556"/>
    </location>
</feature>
<dbReference type="Pfam" id="PF07730">
    <property type="entry name" value="HisKA_3"/>
    <property type="match status" value="1"/>
</dbReference>
<evidence type="ECO:0000256" key="9">
    <source>
        <dbReference type="ARBA" id="ARBA00022723"/>
    </source>
</evidence>
<keyword evidence="9" id="KW-0479">Metal-binding</keyword>
<evidence type="ECO:0000256" key="15">
    <source>
        <dbReference type="ARBA" id="ARBA00030800"/>
    </source>
</evidence>
<evidence type="ECO:0000313" key="19">
    <source>
        <dbReference type="Proteomes" id="UP001295463"/>
    </source>
</evidence>
<dbReference type="RefSeq" id="WP_305731989.1">
    <property type="nucleotide sequence ID" value="NZ_OW150024.1"/>
</dbReference>
<dbReference type="Pfam" id="PF22588">
    <property type="entry name" value="dCache_1_like"/>
    <property type="match status" value="1"/>
</dbReference>
<evidence type="ECO:0000256" key="5">
    <source>
        <dbReference type="ARBA" id="ARBA00017322"/>
    </source>
</evidence>
<accession>A0ABM9D7E7</accession>
<proteinExistence type="predicted"/>
<evidence type="ECO:0000256" key="8">
    <source>
        <dbReference type="ARBA" id="ARBA00022679"/>
    </source>
</evidence>
<evidence type="ECO:0000256" key="16">
    <source>
        <dbReference type="SAM" id="Phobius"/>
    </source>
</evidence>
<evidence type="ECO:0000256" key="10">
    <source>
        <dbReference type="ARBA" id="ARBA00022777"/>
    </source>
</evidence>
<dbReference type="CDD" id="cd12915">
    <property type="entry name" value="PDC2_DGC_like"/>
    <property type="match status" value="1"/>
</dbReference>
<evidence type="ECO:0000256" key="11">
    <source>
        <dbReference type="ARBA" id="ARBA00023004"/>
    </source>
</evidence>
<keyword evidence="7" id="KW-0963">Cytoplasm</keyword>
<comment type="function">
    <text evidence="14">Member of the two-component regulatory system NreB/NreC involved in the control of dissimilatory nitrate/nitrite reduction in response to oxygen. NreB functions as a direct oxygen sensor histidine kinase which is autophosphorylated, in the absence of oxygen, probably at the conserved histidine residue, and transfers its phosphate group probably to a conserved aspartate residue of NreC. NreB/NreC activates the expression of the nitrate (narGHJI) and nitrite (nir) reductase operons, as well as the putative nitrate transporter gene narT.</text>
</comment>
<keyword evidence="6" id="KW-0004">4Fe-4S</keyword>
<dbReference type="InterPro" id="IPR004358">
    <property type="entry name" value="Sig_transdc_His_kin-like_C"/>
</dbReference>
<dbReference type="InterPro" id="IPR036890">
    <property type="entry name" value="HATPase_C_sf"/>
</dbReference>
<gene>
    <name evidence="18" type="ORF">GEAMG1_1320</name>
</gene>
<keyword evidence="19" id="KW-1185">Reference proteome</keyword>
<feature type="transmembrane region" description="Helical" evidence="16">
    <location>
        <begin position="12"/>
        <end position="31"/>
    </location>
</feature>
<evidence type="ECO:0000256" key="13">
    <source>
        <dbReference type="ARBA" id="ARBA00023014"/>
    </source>
</evidence>
<keyword evidence="8 18" id="KW-0808">Transferase</keyword>
<comment type="cofactor">
    <cofactor evidence="2">
        <name>[4Fe-4S] cluster</name>
        <dbReference type="ChEBI" id="CHEBI:49883"/>
    </cofactor>
</comment>
<evidence type="ECO:0000256" key="3">
    <source>
        <dbReference type="ARBA" id="ARBA00004496"/>
    </source>
</evidence>
<dbReference type="PANTHER" id="PTHR24421">
    <property type="entry name" value="NITRATE/NITRITE SENSOR PROTEIN NARX-RELATED"/>
    <property type="match status" value="1"/>
</dbReference>
<organism evidence="18 19">
    <name type="scientific">Trichlorobacter ammonificans</name>
    <dbReference type="NCBI Taxonomy" id="2916410"/>
    <lineage>
        <taxon>Bacteria</taxon>
        <taxon>Pseudomonadati</taxon>
        <taxon>Thermodesulfobacteriota</taxon>
        <taxon>Desulfuromonadia</taxon>
        <taxon>Geobacterales</taxon>
        <taxon>Geobacteraceae</taxon>
        <taxon>Trichlorobacter</taxon>
    </lineage>
</organism>
<keyword evidence="13" id="KW-0411">Iron-sulfur</keyword>
<keyword evidence="16" id="KW-0472">Membrane</keyword>
<evidence type="ECO:0000259" key="17">
    <source>
        <dbReference type="PROSITE" id="PS50109"/>
    </source>
</evidence>
<dbReference type="Gene3D" id="1.20.5.1930">
    <property type="match status" value="1"/>
</dbReference>
<keyword evidence="11" id="KW-0408">Iron</keyword>
<evidence type="ECO:0000256" key="12">
    <source>
        <dbReference type="ARBA" id="ARBA00023012"/>
    </source>
</evidence>
<dbReference type="SUPFAM" id="SSF55874">
    <property type="entry name" value="ATPase domain of HSP90 chaperone/DNA topoisomerase II/histidine kinase"/>
    <property type="match status" value="1"/>
</dbReference>
<keyword evidence="16" id="KW-0812">Transmembrane</keyword>
<evidence type="ECO:0000256" key="7">
    <source>
        <dbReference type="ARBA" id="ARBA00022490"/>
    </source>
</evidence>
<sequence>MTNLFRQPGYRVLIVLTLLIPLVLFVLTAWLDYRALLRLNREEAIRTATILEQHTAHVFETVQLVAERVNAELDQRSWQQIERSEELRATLRKLEQQYPQVESIWLVDEKGVLRNASCPLPQHPVSVRDRDYFQALISGSRPFSIGTVVTHRVTSELTFNVAFRRGNGSFNGVIIMSLRPSYFNTLWTGAVLRPGTSALLFRRDGSLLAREPELDPAWLRLALDSPQMRAVSGRAQGSFIAPSHQDNIVRLYGFKRLEKVDLILLYGISLQSIRATWHQHLLLYGSLFGAATLALILLTRTNAHLHRSLEQRVEQRTADLSAEIAMRRQIEQELVAVQQRQADMATELSLLDQQVRLTIATGLHDQIGQSLVLLRMKLGNLEGMTAPGSVMQDACRELRPLLDQVIAEVRSLTMQLCPPILATAGLGPALAWLCRTITKDYGLLVHCTDDGTDKQLSEVVRSIAYQAARELLINVAKHAETGEAWLELASDNGMLRLVIRDNGIGLNPALLYKPQKMTGFGLFNLMRQIRFLGGELQVGSNRPQGTVITVRLPLESSMPADDA</sequence>
<dbReference type="EC" id="2.7.13.3" evidence="4"/>
<dbReference type="InterPro" id="IPR054327">
    <property type="entry name" value="His-kinase-like_sensor"/>
</dbReference>
<reference evidence="18 19" key="1">
    <citation type="submission" date="2022-03" db="EMBL/GenBank/DDBJ databases">
        <authorList>
            <person name="Koch H."/>
        </authorList>
    </citation>
    <scope>NUCLEOTIDE SEQUENCE [LARGE SCALE GENOMIC DNA]</scope>
    <source>
        <strain evidence="18 19">G1</strain>
    </source>
</reference>
<dbReference type="Proteomes" id="UP001295463">
    <property type="component" value="Chromosome"/>
</dbReference>
<dbReference type="PANTHER" id="PTHR24421:SF58">
    <property type="entry name" value="SIGNAL TRANSDUCTION HISTIDINE-PROTEIN KINASE_PHOSPHATASE UHPB"/>
    <property type="match status" value="1"/>
</dbReference>
<evidence type="ECO:0000256" key="2">
    <source>
        <dbReference type="ARBA" id="ARBA00001966"/>
    </source>
</evidence>
<dbReference type="CDD" id="cd12914">
    <property type="entry name" value="PDC1_DGC_like"/>
    <property type="match status" value="1"/>
</dbReference>
<dbReference type="InterPro" id="IPR050482">
    <property type="entry name" value="Sensor_HK_TwoCompSys"/>
</dbReference>
<evidence type="ECO:0000256" key="1">
    <source>
        <dbReference type="ARBA" id="ARBA00000085"/>
    </source>
</evidence>
<dbReference type="InterPro" id="IPR011712">
    <property type="entry name" value="Sig_transdc_His_kin_sub3_dim/P"/>
</dbReference>
<comment type="catalytic activity">
    <reaction evidence="1">
        <text>ATP + protein L-histidine = ADP + protein N-phospho-L-histidine.</text>
        <dbReference type="EC" id="2.7.13.3"/>
    </reaction>
</comment>
<dbReference type="EMBL" id="OW150024">
    <property type="protein sequence ID" value="CAH2031150.1"/>
    <property type="molecule type" value="Genomic_DNA"/>
</dbReference>
<name>A0ABM9D7E7_9BACT</name>
<dbReference type="PROSITE" id="PS50109">
    <property type="entry name" value="HIS_KIN"/>
    <property type="match status" value="1"/>
</dbReference>
<dbReference type="Pfam" id="PF02518">
    <property type="entry name" value="HATPase_c"/>
    <property type="match status" value="1"/>
</dbReference>
<evidence type="ECO:0000256" key="6">
    <source>
        <dbReference type="ARBA" id="ARBA00022485"/>
    </source>
</evidence>
<evidence type="ECO:0000313" key="18">
    <source>
        <dbReference type="EMBL" id="CAH2031150.1"/>
    </source>
</evidence>
<dbReference type="Gene3D" id="3.30.565.10">
    <property type="entry name" value="Histidine kinase-like ATPase, C-terminal domain"/>
    <property type="match status" value="1"/>
</dbReference>
<dbReference type="InterPro" id="IPR005467">
    <property type="entry name" value="His_kinase_dom"/>
</dbReference>
<dbReference type="CDD" id="cd16917">
    <property type="entry name" value="HATPase_UhpB-NarQ-NarX-like"/>
    <property type="match status" value="1"/>
</dbReference>
<keyword evidence="16" id="KW-1133">Transmembrane helix</keyword>
<comment type="subcellular location">
    <subcellularLocation>
        <location evidence="3">Cytoplasm</location>
    </subcellularLocation>
</comment>
<evidence type="ECO:0000256" key="14">
    <source>
        <dbReference type="ARBA" id="ARBA00024827"/>
    </source>
</evidence>
<dbReference type="InterPro" id="IPR003594">
    <property type="entry name" value="HATPase_dom"/>
</dbReference>
<dbReference type="GO" id="GO:0004673">
    <property type="term" value="F:protein histidine kinase activity"/>
    <property type="evidence" value="ECO:0007669"/>
    <property type="project" value="UniProtKB-EC"/>
</dbReference>
<dbReference type="PRINTS" id="PR00344">
    <property type="entry name" value="BCTRLSENSOR"/>
</dbReference>
<keyword evidence="12" id="KW-0902">Two-component regulatory system</keyword>
<dbReference type="Gene3D" id="3.30.450.20">
    <property type="entry name" value="PAS domain"/>
    <property type="match status" value="2"/>
</dbReference>